<dbReference type="GeneID" id="39589257"/>
<gene>
    <name evidence="1" type="ORF">EHS24_004714</name>
</gene>
<dbReference type="EMBL" id="RSCE01000002">
    <property type="protein sequence ID" value="RSH86458.1"/>
    <property type="molecule type" value="Genomic_DNA"/>
</dbReference>
<comment type="caution">
    <text evidence="1">The sequence shown here is derived from an EMBL/GenBank/DDBJ whole genome shotgun (WGS) entry which is preliminary data.</text>
</comment>
<sequence length="412" mass="45163">MTCSTLDHPSASINGLINPKLNLLLKLMCVTRAVFQTMATCPLGRLNVQEKTNPMKDVLGVVMPGGISELDVNAVPTDEQLHATAKYLQSRNEDHAPMSFPAYQEEGRTVAAVLRDFQALFGPEYDEEVLPALIYYKSGGSGDSIRATRPAIVLSDTQLEAMGCTLRLSLAIRLKRMNQSVGANLLGVLHQQLGTRNLRPTAAEGIAHRFFAGGRLSIPKLMVGRPVPSFHLLPWTNEPYVLKWLQADQATAITAFQSACQAKNITVAQGCQLMRAGEFDYATGWRQPGDTGYADASEGMALMRKTLTRANELDSRAAGSVRFLWDEFANFFASGSAFVADSNGNPDTDDNNNHLAALQQLRDRQKFLSPSDIDQHFPRLPLRLVMVLVDNWDARRKKIAVAQMSAGQSSAV</sequence>
<protein>
    <submittedName>
        <fullName evidence="1">Uncharacterized protein</fullName>
    </submittedName>
</protein>
<keyword evidence="2" id="KW-1185">Reference proteome</keyword>
<name>A0A427Y5V2_9TREE</name>
<proteinExistence type="predicted"/>
<dbReference type="RefSeq" id="XP_028479243.1">
    <property type="nucleotide sequence ID" value="XM_028620271.1"/>
</dbReference>
<evidence type="ECO:0000313" key="1">
    <source>
        <dbReference type="EMBL" id="RSH86458.1"/>
    </source>
</evidence>
<reference evidence="1 2" key="1">
    <citation type="submission" date="2018-11" db="EMBL/GenBank/DDBJ databases">
        <title>Genome sequence of Apiotrichum porosum DSM 27194.</title>
        <authorList>
            <person name="Aliyu H."/>
            <person name="Gorte O."/>
            <person name="Ochsenreither K."/>
        </authorList>
    </citation>
    <scope>NUCLEOTIDE SEQUENCE [LARGE SCALE GENOMIC DNA]</scope>
    <source>
        <strain evidence="1 2">DSM 27194</strain>
    </source>
</reference>
<dbReference type="AlphaFoldDB" id="A0A427Y5V2"/>
<evidence type="ECO:0000313" key="2">
    <source>
        <dbReference type="Proteomes" id="UP000279236"/>
    </source>
</evidence>
<accession>A0A427Y5V2</accession>
<organism evidence="1 2">
    <name type="scientific">Apiotrichum porosum</name>
    <dbReference type="NCBI Taxonomy" id="105984"/>
    <lineage>
        <taxon>Eukaryota</taxon>
        <taxon>Fungi</taxon>
        <taxon>Dikarya</taxon>
        <taxon>Basidiomycota</taxon>
        <taxon>Agaricomycotina</taxon>
        <taxon>Tremellomycetes</taxon>
        <taxon>Trichosporonales</taxon>
        <taxon>Trichosporonaceae</taxon>
        <taxon>Apiotrichum</taxon>
    </lineage>
</organism>
<dbReference type="Proteomes" id="UP000279236">
    <property type="component" value="Unassembled WGS sequence"/>
</dbReference>